<dbReference type="AlphaFoldDB" id="A0A9P5TYN9"/>
<dbReference type="InterPro" id="IPR027796">
    <property type="entry name" value="OTT_1508_deam-like"/>
</dbReference>
<dbReference type="Pfam" id="PF14441">
    <property type="entry name" value="OTT_1508_deam"/>
    <property type="match status" value="1"/>
</dbReference>
<evidence type="ECO:0000313" key="1">
    <source>
        <dbReference type="EMBL" id="KAF9059522.1"/>
    </source>
</evidence>
<accession>A0A9P5TYN9</accession>
<dbReference type="OrthoDB" id="3048862at2759"/>
<reference evidence="1" key="1">
    <citation type="submission" date="2020-11" db="EMBL/GenBank/DDBJ databases">
        <authorList>
            <consortium name="DOE Joint Genome Institute"/>
            <person name="Ahrendt S."/>
            <person name="Riley R."/>
            <person name="Andreopoulos W."/>
            <person name="Labutti K."/>
            <person name="Pangilinan J."/>
            <person name="Ruiz-Duenas F.J."/>
            <person name="Barrasa J.M."/>
            <person name="Sanchez-Garcia M."/>
            <person name="Camarero S."/>
            <person name="Miyauchi S."/>
            <person name="Serrano A."/>
            <person name="Linde D."/>
            <person name="Babiker R."/>
            <person name="Drula E."/>
            <person name="Ayuso-Fernandez I."/>
            <person name="Pacheco R."/>
            <person name="Padilla G."/>
            <person name="Ferreira P."/>
            <person name="Barriuso J."/>
            <person name="Kellner H."/>
            <person name="Castanera R."/>
            <person name="Alfaro M."/>
            <person name="Ramirez L."/>
            <person name="Pisabarro A.G."/>
            <person name="Kuo A."/>
            <person name="Tritt A."/>
            <person name="Lipzen A."/>
            <person name="He G."/>
            <person name="Yan M."/>
            <person name="Ng V."/>
            <person name="Cullen D."/>
            <person name="Martin F."/>
            <person name="Rosso M.-N."/>
            <person name="Henrissat B."/>
            <person name="Hibbett D."/>
            <person name="Martinez A.T."/>
            <person name="Grigoriev I.V."/>
        </authorList>
    </citation>
    <scope>NUCLEOTIDE SEQUENCE</scope>
    <source>
        <strain evidence="1">AH 40177</strain>
    </source>
</reference>
<name>A0A9P5TYN9_9AGAR</name>
<evidence type="ECO:0000313" key="2">
    <source>
        <dbReference type="Proteomes" id="UP000772434"/>
    </source>
</evidence>
<dbReference type="Proteomes" id="UP000772434">
    <property type="component" value="Unassembled WGS sequence"/>
</dbReference>
<gene>
    <name evidence="1" type="ORF">BDP27DRAFT_1431233</name>
</gene>
<proteinExistence type="predicted"/>
<comment type="caution">
    <text evidence="1">The sequence shown here is derived from an EMBL/GenBank/DDBJ whole genome shotgun (WGS) entry which is preliminary data.</text>
</comment>
<dbReference type="EMBL" id="JADNRY010000295">
    <property type="protein sequence ID" value="KAF9059522.1"/>
    <property type="molecule type" value="Genomic_DNA"/>
</dbReference>
<protein>
    <submittedName>
        <fullName evidence="1">Uncharacterized protein</fullName>
    </submittedName>
</protein>
<keyword evidence="2" id="KW-1185">Reference proteome</keyword>
<organism evidence="1 2">
    <name type="scientific">Rhodocollybia butyracea</name>
    <dbReference type="NCBI Taxonomy" id="206335"/>
    <lineage>
        <taxon>Eukaryota</taxon>
        <taxon>Fungi</taxon>
        <taxon>Dikarya</taxon>
        <taxon>Basidiomycota</taxon>
        <taxon>Agaricomycotina</taxon>
        <taxon>Agaricomycetes</taxon>
        <taxon>Agaricomycetidae</taxon>
        <taxon>Agaricales</taxon>
        <taxon>Marasmiineae</taxon>
        <taxon>Omphalotaceae</taxon>
        <taxon>Rhodocollybia</taxon>
    </lineage>
</organism>
<sequence>MTAPFLESYCYLSKPGHGTITILREIPVADPGPHERQILEIANTLAFLCVQGPQSEVYAVALRLTGESLKIYIAENNEVPEKTKDHLENLLSKLSQISVTTSQSVPRISPDLEDAVTLSQEHEFGVMALKHSFPSFFRSLTKRDHTWDTRIAQIREQLVDENEMAETFERIVRSLDIIYKFAERYHDTKDEQTLSDLYEFLSLFDELIRRSLAKQIIATMLKKLDPGDNDAPLLAVELKNEADINPDNTLQDGFSITRFIYRIIATVIHIRRLLLLAVSPRLVQIFRHPAVVQCCPLRKQTVTVYSDKSSDFEVPGLVSSFENTTNLNVTLHAELNVFQTLLEAALIRGEHPYWVIGVSKLTCISCYTLIRKAFPAVLGQHIDHGLAPITLQDCHGKLYSSWAAPDLSFAEPYVQFDLNSEVRMRAEHFIRTSLLEYVQRSRFFEKGGGYEELNTKLNELRERYRGVYKSRSGL</sequence>